<evidence type="ECO:0000256" key="1">
    <source>
        <dbReference type="SAM" id="MobiDB-lite"/>
    </source>
</evidence>
<dbReference type="GO" id="GO:1904680">
    <property type="term" value="F:peptide transmembrane transporter activity"/>
    <property type="evidence" value="ECO:0007669"/>
    <property type="project" value="TreeGrafter"/>
</dbReference>
<dbReference type="KEGG" id="cai:Caci_5593"/>
<dbReference type="HOGENOM" id="CLU_017028_11_1_11"/>
<dbReference type="Gene3D" id="3.90.76.10">
    <property type="entry name" value="Dipeptide-binding Protein, Domain 1"/>
    <property type="match status" value="1"/>
</dbReference>
<dbReference type="PANTHER" id="PTHR30290">
    <property type="entry name" value="PERIPLASMIC BINDING COMPONENT OF ABC TRANSPORTER"/>
    <property type="match status" value="1"/>
</dbReference>
<dbReference type="InParanoid" id="C7QAX9"/>
<gene>
    <name evidence="3" type="ordered locus">Caci_5593</name>
</gene>
<dbReference type="Pfam" id="PF00496">
    <property type="entry name" value="SBP_bac_5"/>
    <property type="match status" value="1"/>
</dbReference>
<dbReference type="GO" id="GO:0042597">
    <property type="term" value="C:periplasmic space"/>
    <property type="evidence" value="ECO:0007669"/>
    <property type="project" value="UniProtKB-ARBA"/>
</dbReference>
<feature type="domain" description="Solute-binding protein family 5" evidence="2">
    <location>
        <begin position="109"/>
        <end position="471"/>
    </location>
</feature>
<dbReference type="PANTHER" id="PTHR30290:SF65">
    <property type="entry name" value="MONOACYL PHOSPHATIDYLINOSITOL TETRAMANNOSIDE-BINDING PROTEIN LPQW-RELATED"/>
    <property type="match status" value="1"/>
</dbReference>
<dbReference type="SUPFAM" id="SSF53850">
    <property type="entry name" value="Periplasmic binding protein-like II"/>
    <property type="match status" value="1"/>
</dbReference>
<dbReference type="InterPro" id="IPR000914">
    <property type="entry name" value="SBP_5_dom"/>
</dbReference>
<evidence type="ECO:0000313" key="4">
    <source>
        <dbReference type="Proteomes" id="UP000000851"/>
    </source>
</evidence>
<dbReference type="EMBL" id="CP001700">
    <property type="protein sequence ID" value="ACU74452.1"/>
    <property type="molecule type" value="Genomic_DNA"/>
</dbReference>
<dbReference type="InterPro" id="IPR030678">
    <property type="entry name" value="Peptide/Ni-bd"/>
</dbReference>
<keyword evidence="4" id="KW-1185">Reference proteome</keyword>
<dbReference type="GO" id="GO:0043190">
    <property type="term" value="C:ATP-binding cassette (ABC) transporter complex"/>
    <property type="evidence" value="ECO:0007669"/>
    <property type="project" value="InterPro"/>
</dbReference>
<proteinExistence type="predicted"/>
<accession>C7QAX9</accession>
<sequence precursor="true">MAAALALGLAACGGSSSGKSGTGSTGSSSKNINTQPGNDINPQPREKIADGGTLRWPEAGISDQLNYNEVDGTDGSVSDIMAAVLEEPFYADAKGIPRNNTNLVASYTVTQSPQQVVTLEINPKAVWQDGTPVSEADFEAQWKALNGTNQAFQVSTTVGYSLIQSIKPGKSDKEVVITFSKPYSEWQGLFSPMYPAATNSDPKKFVADFKDAIPTSDGPFKLGSIDQTAKTLTLVRNDKWWGDPPKLDKIIFMSIDLDAQTDALANNEVDLQYGIGSHVSYYARVKNLPNVTVHKAAGPVWANLTFNGASGSPLSDVLVRNALTIGINRKQIDTALVGPLGVSTDPLNNHVLLTNQQGYQDNSGDLGKQDAARAKQLLDQAGWTSTDGGKTRTKNGKPLNLRFVINATSDSNKQLAEIVQNQLAAIGVQITIVPVPGDDYYTKYVNVGDFDIAQVVFGGNAYPLSTAQPEFANPTTGSDGTLNIQQNYGRIGDPAIDTLFTEALSSLDRTKAESYANQADAAIWKLDTVVPLFQRPQIVATNTKLANYGAPGVQDTIYENLGFVSGS</sequence>
<dbReference type="AlphaFoldDB" id="C7QAX9"/>
<dbReference type="Gene3D" id="3.10.105.10">
    <property type="entry name" value="Dipeptide-binding Protein, Domain 3"/>
    <property type="match status" value="1"/>
</dbReference>
<dbReference type="CDD" id="cd08501">
    <property type="entry name" value="PBP2_Lpqw"/>
    <property type="match status" value="1"/>
</dbReference>
<dbReference type="FunCoup" id="C7QAX9">
    <property type="interactions" value="51"/>
</dbReference>
<feature type="region of interest" description="Disordered" evidence="1">
    <location>
        <begin position="1"/>
        <end position="50"/>
    </location>
</feature>
<dbReference type="Gene3D" id="3.40.190.10">
    <property type="entry name" value="Periplasmic binding protein-like II"/>
    <property type="match status" value="1"/>
</dbReference>
<dbReference type="GO" id="GO:0015833">
    <property type="term" value="P:peptide transport"/>
    <property type="evidence" value="ECO:0007669"/>
    <property type="project" value="TreeGrafter"/>
</dbReference>
<dbReference type="Proteomes" id="UP000000851">
    <property type="component" value="Chromosome"/>
</dbReference>
<feature type="compositionally biased region" description="Low complexity" evidence="1">
    <location>
        <begin position="1"/>
        <end position="19"/>
    </location>
</feature>
<reference evidence="3 4" key="1">
    <citation type="journal article" date="2009" name="Stand. Genomic Sci.">
        <title>Complete genome sequence of Catenulispora acidiphila type strain (ID 139908).</title>
        <authorList>
            <person name="Copeland A."/>
            <person name="Lapidus A."/>
            <person name="Glavina Del Rio T."/>
            <person name="Nolan M."/>
            <person name="Lucas S."/>
            <person name="Chen F."/>
            <person name="Tice H."/>
            <person name="Cheng J.F."/>
            <person name="Bruce D."/>
            <person name="Goodwin L."/>
            <person name="Pitluck S."/>
            <person name="Mikhailova N."/>
            <person name="Pati A."/>
            <person name="Ivanova N."/>
            <person name="Mavromatis K."/>
            <person name="Chen A."/>
            <person name="Palaniappan K."/>
            <person name="Chain P."/>
            <person name="Land M."/>
            <person name="Hauser L."/>
            <person name="Chang Y.J."/>
            <person name="Jeffries C.D."/>
            <person name="Chertkov O."/>
            <person name="Brettin T."/>
            <person name="Detter J.C."/>
            <person name="Han C."/>
            <person name="Ali Z."/>
            <person name="Tindall B.J."/>
            <person name="Goker M."/>
            <person name="Bristow J."/>
            <person name="Eisen J.A."/>
            <person name="Markowitz V."/>
            <person name="Hugenholtz P."/>
            <person name="Kyrpides N.C."/>
            <person name="Klenk H.P."/>
        </authorList>
    </citation>
    <scope>NUCLEOTIDE SEQUENCE [LARGE SCALE GENOMIC DNA]</scope>
    <source>
        <strain evidence="4">DSM 44928 / JCM 14897 / NBRC 102108 / NRRL B-24433 / ID139908</strain>
    </source>
</reference>
<dbReference type="InterPro" id="IPR039424">
    <property type="entry name" value="SBP_5"/>
</dbReference>
<dbReference type="eggNOG" id="COG0747">
    <property type="taxonomic scope" value="Bacteria"/>
</dbReference>
<dbReference type="STRING" id="479433.Caci_5593"/>
<protein>
    <submittedName>
        <fullName evidence="3">Extracellular solute-binding protein family 5</fullName>
    </submittedName>
</protein>
<name>C7QAX9_CATAD</name>
<evidence type="ECO:0000313" key="3">
    <source>
        <dbReference type="EMBL" id="ACU74452.1"/>
    </source>
</evidence>
<organism evidence="3 4">
    <name type="scientific">Catenulispora acidiphila (strain DSM 44928 / JCM 14897 / NBRC 102108 / NRRL B-24433 / ID139908)</name>
    <dbReference type="NCBI Taxonomy" id="479433"/>
    <lineage>
        <taxon>Bacteria</taxon>
        <taxon>Bacillati</taxon>
        <taxon>Actinomycetota</taxon>
        <taxon>Actinomycetes</taxon>
        <taxon>Catenulisporales</taxon>
        <taxon>Catenulisporaceae</taxon>
        <taxon>Catenulispora</taxon>
    </lineage>
</organism>
<evidence type="ECO:0000259" key="2">
    <source>
        <dbReference type="Pfam" id="PF00496"/>
    </source>
</evidence>
<dbReference type="PIRSF" id="PIRSF002741">
    <property type="entry name" value="MppA"/>
    <property type="match status" value="1"/>
</dbReference>
<feature type="compositionally biased region" description="Polar residues" evidence="1">
    <location>
        <begin position="31"/>
        <end position="41"/>
    </location>
</feature>